<gene>
    <name evidence="1" type="ORF">HAX54_036622</name>
</gene>
<dbReference type="EMBL" id="JACEIK010004867">
    <property type="protein sequence ID" value="MCD9646621.1"/>
    <property type="molecule type" value="Genomic_DNA"/>
</dbReference>
<evidence type="ECO:0000313" key="2">
    <source>
        <dbReference type="Proteomes" id="UP000823775"/>
    </source>
</evidence>
<organism evidence="1 2">
    <name type="scientific">Datura stramonium</name>
    <name type="common">Jimsonweed</name>
    <name type="synonym">Common thornapple</name>
    <dbReference type="NCBI Taxonomy" id="4076"/>
    <lineage>
        <taxon>Eukaryota</taxon>
        <taxon>Viridiplantae</taxon>
        <taxon>Streptophyta</taxon>
        <taxon>Embryophyta</taxon>
        <taxon>Tracheophyta</taxon>
        <taxon>Spermatophyta</taxon>
        <taxon>Magnoliopsida</taxon>
        <taxon>eudicotyledons</taxon>
        <taxon>Gunneridae</taxon>
        <taxon>Pentapetalae</taxon>
        <taxon>asterids</taxon>
        <taxon>lamiids</taxon>
        <taxon>Solanales</taxon>
        <taxon>Solanaceae</taxon>
        <taxon>Solanoideae</taxon>
        <taxon>Datureae</taxon>
        <taxon>Datura</taxon>
    </lineage>
</organism>
<name>A0ABS8VJV9_DATST</name>
<comment type="caution">
    <text evidence="1">The sequence shown here is derived from an EMBL/GenBank/DDBJ whole genome shotgun (WGS) entry which is preliminary data.</text>
</comment>
<reference evidence="1 2" key="1">
    <citation type="journal article" date="2021" name="BMC Genomics">
        <title>Datura genome reveals duplications of psychoactive alkaloid biosynthetic genes and high mutation rate following tissue culture.</title>
        <authorList>
            <person name="Rajewski A."/>
            <person name="Carter-House D."/>
            <person name="Stajich J."/>
            <person name="Litt A."/>
        </authorList>
    </citation>
    <scope>NUCLEOTIDE SEQUENCE [LARGE SCALE GENOMIC DNA]</scope>
    <source>
        <strain evidence="1">AR-01</strain>
    </source>
</reference>
<protein>
    <submittedName>
        <fullName evidence="1">Uncharacterized protein</fullName>
    </submittedName>
</protein>
<proteinExistence type="predicted"/>
<accession>A0ABS8VJV9</accession>
<keyword evidence="2" id="KW-1185">Reference proteome</keyword>
<evidence type="ECO:0000313" key="1">
    <source>
        <dbReference type="EMBL" id="MCD9646621.1"/>
    </source>
</evidence>
<dbReference type="Proteomes" id="UP000823775">
    <property type="component" value="Unassembled WGS sequence"/>
</dbReference>
<sequence>MWQRPPRRSPGLLRYFSLPRSSQAIINLLFWIPSPWLPCLYVGYIGIVGGKRAWSGGFAGGLVGGGEKLLSLLVPESFPPGYIRNIEVMKEILDRRGVSRHKEHHTFHRLRVAPATREDPIEG</sequence>